<organism evidence="10 11">
    <name type="scientific">Pocillopora meandrina</name>
    <dbReference type="NCBI Taxonomy" id="46732"/>
    <lineage>
        <taxon>Eukaryota</taxon>
        <taxon>Metazoa</taxon>
        <taxon>Cnidaria</taxon>
        <taxon>Anthozoa</taxon>
        <taxon>Hexacorallia</taxon>
        <taxon>Scleractinia</taxon>
        <taxon>Astrocoeniina</taxon>
        <taxon>Pocilloporidae</taxon>
        <taxon>Pocillopora</taxon>
    </lineage>
</organism>
<accession>A0AAU9W8H7</accession>
<evidence type="ECO:0000256" key="6">
    <source>
        <dbReference type="ARBA" id="ARBA00023136"/>
    </source>
</evidence>
<protein>
    <recommendedName>
        <fullName evidence="9">Man1/Src1-like C-terminal domain-containing protein</fullName>
    </recommendedName>
</protein>
<evidence type="ECO:0000256" key="7">
    <source>
        <dbReference type="ARBA" id="ARBA00023242"/>
    </source>
</evidence>
<proteinExistence type="predicted"/>
<name>A0AAU9W8H7_9CNID</name>
<comment type="subcellular location">
    <subcellularLocation>
        <location evidence="1">Endomembrane system</location>
        <topology evidence="1">Multi-pass membrane protein</topology>
    </subcellularLocation>
    <subcellularLocation>
        <location evidence="2">Nucleus inner membrane</location>
    </subcellularLocation>
</comment>
<dbReference type="AlphaFoldDB" id="A0AAU9W8H7"/>
<keyword evidence="11" id="KW-1185">Reference proteome</keyword>
<dbReference type="Gene3D" id="1.10.10.1180">
    <property type="entry name" value="MAN1, winged-helix domain"/>
    <property type="match status" value="1"/>
</dbReference>
<evidence type="ECO:0000256" key="4">
    <source>
        <dbReference type="ARBA" id="ARBA00022692"/>
    </source>
</evidence>
<evidence type="ECO:0000313" key="11">
    <source>
        <dbReference type="Proteomes" id="UP001159428"/>
    </source>
</evidence>
<dbReference type="EMBL" id="CALNXJ010000008">
    <property type="protein sequence ID" value="CAH3045951.1"/>
    <property type="molecule type" value="Genomic_DNA"/>
</dbReference>
<sequence>MIAYFIVQERWRREEEETRLMYKFVEEIIDILWEHHEASKTEKNLLPYLPIPHVRDMLIPPTERQKKFKAWTRAVRFLSANESRIRVESQRIAGEDFEVWRWIHIATPKPHSPKLSLSGTKGSKYWQGQAFEHFQPAVNPPVISPTPCLKIGKMFDPNVETEDGRHVMIEDAILEKCIENGAGVVHIAVEKSSSEVRYIFLPSGLNSVPSWHRSRMPATAHAQKLKCRLVTVKYLTLKRYHQRFPVALEATERLNPSGSSPSSLVTFDPDEAEDEEDINDSDIEAY</sequence>
<keyword evidence="4" id="KW-0812">Transmembrane</keyword>
<dbReference type="GO" id="GO:0031490">
    <property type="term" value="F:chromatin DNA binding"/>
    <property type="evidence" value="ECO:0007669"/>
    <property type="project" value="TreeGrafter"/>
</dbReference>
<dbReference type="FunFam" id="1.10.10.1180:FF:000002">
    <property type="entry name" value="LEM domain-containing protein 2"/>
    <property type="match status" value="1"/>
</dbReference>
<dbReference type="InterPro" id="IPR041885">
    <property type="entry name" value="MAN1_winged_helix_dom"/>
</dbReference>
<evidence type="ECO:0000313" key="10">
    <source>
        <dbReference type="EMBL" id="CAH3045951.1"/>
    </source>
</evidence>
<dbReference type="GO" id="GO:0030514">
    <property type="term" value="P:negative regulation of BMP signaling pathway"/>
    <property type="evidence" value="ECO:0007669"/>
    <property type="project" value="TreeGrafter"/>
</dbReference>
<evidence type="ECO:0000256" key="5">
    <source>
        <dbReference type="ARBA" id="ARBA00022989"/>
    </source>
</evidence>
<feature type="domain" description="Man1/Src1-like C-terminal" evidence="9">
    <location>
        <begin position="2"/>
        <end position="103"/>
    </location>
</feature>
<evidence type="ECO:0000256" key="2">
    <source>
        <dbReference type="ARBA" id="ARBA00004540"/>
    </source>
</evidence>
<keyword evidence="3" id="KW-0597">Phosphoprotein</keyword>
<evidence type="ECO:0000256" key="1">
    <source>
        <dbReference type="ARBA" id="ARBA00004127"/>
    </source>
</evidence>
<dbReference type="PANTHER" id="PTHR13428">
    <property type="entry name" value="INNER NUCLEAR MEMBRANE PROTEIN MAN1 LEM DOMAIN CONTAINING PROTEIN"/>
    <property type="match status" value="1"/>
</dbReference>
<comment type="caution">
    <text evidence="10">The sequence shown here is derived from an EMBL/GenBank/DDBJ whole genome shotgun (WGS) entry which is preliminary data.</text>
</comment>
<keyword evidence="5" id="KW-1133">Transmembrane helix</keyword>
<dbReference type="PANTHER" id="PTHR13428:SF12">
    <property type="entry name" value="INNER NUCLEAR MEMBRANE PROTEIN MAN1"/>
    <property type="match status" value="1"/>
</dbReference>
<dbReference type="GO" id="GO:0006998">
    <property type="term" value="P:nuclear envelope organization"/>
    <property type="evidence" value="ECO:0007669"/>
    <property type="project" value="TreeGrafter"/>
</dbReference>
<keyword evidence="6" id="KW-0472">Membrane</keyword>
<dbReference type="Proteomes" id="UP001159428">
    <property type="component" value="Unassembled WGS sequence"/>
</dbReference>
<feature type="region of interest" description="Disordered" evidence="8">
    <location>
        <begin position="253"/>
        <end position="286"/>
    </location>
</feature>
<dbReference type="Pfam" id="PF09402">
    <property type="entry name" value="MSC"/>
    <property type="match status" value="1"/>
</dbReference>
<evidence type="ECO:0000256" key="3">
    <source>
        <dbReference type="ARBA" id="ARBA00022553"/>
    </source>
</evidence>
<keyword evidence="7" id="KW-0539">Nucleus</keyword>
<evidence type="ECO:0000256" key="8">
    <source>
        <dbReference type="SAM" id="MobiDB-lite"/>
    </source>
</evidence>
<evidence type="ECO:0000259" key="9">
    <source>
        <dbReference type="Pfam" id="PF09402"/>
    </source>
</evidence>
<gene>
    <name evidence="10" type="ORF">PMEA_00033014</name>
</gene>
<feature type="compositionally biased region" description="Polar residues" evidence="8">
    <location>
        <begin position="254"/>
        <end position="265"/>
    </location>
</feature>
<dbReference type="InterPro" id="IPR018996">
    <property type="entry name" value="Man1/Src1-like_C"/>
</dbReference>
<dbReference type="GO" id="GO:0005637">
    <property type="term" value="C:nuclear inner membrane"/>
    <property type="evidence" value="ECO:0007669"/>
    <property type="project" value="UniProtKB-SubCell"/>
</dbReference>
<reference evidence="10 11" key="1">
    <citation type="submission" date="2022-05" db="EMBL/GenBank/DDBJ databases">
        <authorList>
            <consortium name="Genoscope - CEA"/>
            <person name="William W."/>
        </authorList>
    </citation>
    <scope>NUCLEOTIDE SEQUENCE [LARGE SCALE GENOMIC DNA]</scope>
</reference>
<feature type="compositionally biased region" description="Acidic residues" evidence="8">
    <location>
        <begin position="268"/>
        <end position="286"/>
    </location>
</feature>
<dbReference type="InterPro" id="IPR052277">
    <property type="entry name" value="INM_ESCRT-Associated"/>
</dbReference>